<keyword evidence="8" id="KW-1185">Reference proteome</keyword>
<evidence type="ECO:0000256" key="2">
    <source>
        <dbReference type="ARBA" id="ARBA00022801"/>
    </source>
</evidence>
<dbReference type="Pfam" id="PF17851">
    <property type="entry name" value="GH43_C2"/>
    <property type="match status" value="1"/>
</dbReference>
<evidence type="ECO:0000313" key="8">
    <source>
        <dbReference type="Proteomes" id="UP001427805"/>
    </source>
</evidence>
<organism evidence="7 8">
    <name type="scientific">Sphingomonas rustica</name>
    <dbReference type="NCBI Taxonomy" id="3103142"/>
    <lineage>
        <taxon>Bacteria</taxon>
        <taxon>Pseudomonadati</taxon>
        <taxon>Pseudomonadota</taxon>
        <taxon>Alphaproteobacteria</taxon>
        <taxon>Sphingomonadales</taxon>
        <taxon>Sphingomonadaceae</taxon>
        <taxon>Sphingomonas</taxon>
    </lineage>
</organism>
<dbReference type="InterPro" id="IPR013320">
    <property type="entry name" value="ConA-like_dom_sf"/>
</dbReference>
<sequence length="536" mass="58683">MGQGRAGSASRIGALALAATLAAPAAAQVWRSDQGDGTYRNPVLFADYPDPDIIRVGDDFYFVSTTFVNAPGIVILHSRDLVNWRLLTHVQPRLDGDPRYDLTGGGDYRHGFYAASLRHHRGQFFLAITPVGQKTRLYRAPAITGPWTYTVLDREAFDPGLFFDDDGTGYIATAEGSNGTITLLTLTDDYTAVKSARTIHYVEGAEGSHLLKRGGYYYLFNAVPRRLSMTISRARSLTGPWETRPSISTRDRTGGHQGALVDLADGRWFGFVMVDAGAIGRMTNISPVHWVDDWPIWGTPDAPGRVPDRAAKPISGHPFAEPASSDDFASTRLGLQWRWNHNPDDSRWSLRERPGWLRLHATRAETIWLARNTLTQKAQGPASRAVVRLDLAGIRPGDVCGFGTFGKISAQLSVLGQPGGARALTMRVTDSTVEGPKVTVRQAALPIRGTRLWLRTDTDFTTSLGRVAYSLDGRRWTEVGDDFPLMFDWRTGTFQGVQLALSCYNPGADGGRLDIDSFTLAPLPPGDPSKSPGRAQ</sequence>
<protein>
    <submittedName>
        <fullName evidence="7">Glycoside hydrolase 43 family protein</fullName>
    </submittedName>
</protein>
<evidence type="ECO:0000259" key="6">
    <source>
        <dbReference type="Pfam" id="PF17851"/>
    </source>
</evidence>
<gene>
    <name evidence="7" type="ORF">TPR58_00035</name>
</gene>
<keyword evidence="5" id="KW-0732">Signal</keyword>
<dbReference type="InterPro" id="IPR051795">
    <property type="entry name" value="Glycosyl_Hydrlase_43"/>
</dbReference>
<evidence type="ECO:0000313" key="7">
    <source>
        <dbReference type="EMBL" id="MEN3745534.1"/>
    </source>
</evidence>
<accession>A0ABV0B1Q8</accession>
<feature type="signal peptide" evidence="5">
    <location>
        <begin position="1"/>
        <end position="27"/>
    </location>
</feature>
<keyword evidence="2 4" id="KW-0378">Hydrolase</keyword>
<dbReference type="SUPFAM" id="SSF49899">
    <property type="entry name" value="Concanavalin A-like lectins/glucanases"/>
    <property type="match status" value="1"/>
</dbReference>
<dbReference type="Pfam" id="PF04616">
    <property type="entry name" value="Glyco_hydro_43"/>
    <property type="match status" value="1"/>
</dbReference>
<dbReference type="PANTHER" id="PTHR42812:SF12">
    <property type="entry name" value="BETA-XYLOSIDASE-RELATED"/>
    <property type="match status" value="1"/>
</dbReference>
<feature type="domain" description="Beta-xylosidase C-terminal Concanavalin A-like" evidence="6">
    <location>
        <begin position="325"/>
        <end position="519"/>
    </location>
</feature>
<evidence type="ECO:0000256" key="5">
    <source>
        <dbReference type="SAM" id="SignalP"/>
    </source>
</evidence>
<dbReference type="InterPro" id="IPR023296">
    <property type="entry name" value="Glyco_hydro_beta-prop_sf"/>
</dbReference>
<keyword evidence="3 4" id="KW-0326">Glycosidase</keyword>
<dbReference type="CDD" id="cd09001">
    <property type="entry name" value="GH43_FsAxh1-like"/>
    <property type="match status" value="1"/>
</dbReference>
<comment type="caution">
    <text evidence="7">The sequence shown here is derived from an EMBL/GenBank/DDBJ whole genome shotgun (WGS) entry which is preliminary data.</text>
</comment>
<dbReference type="EMBL" id="JBDIZK010000001">
    <property type="protein sequence ID" value="MEN3745534.1"/>
    <property type="molecule type" value="Genomic_DNA"/>
</dbReference>
<dbReference type="PANTHER" id="PTHR42812">
    <property type="entry name" value="BETA-XYLOSIDASE"/>
    <property type="match status" value="1"/>
</dbReference>
<dbReference type="InterPro" id="IPR006710">
    <property type="entry name" value="Glyco_hydro_43"/>
</dbReference>
<evidence type="ECO:0000256" key="3">
    <source>
        <dbReference type="ARBA" id="ARBA00023295"/>
    </source>
</evidence>
<name>A0ABV0B1Q8_9SPHN</name>
<comment type="similarity">
    <text evidence="1 4">Belongs to the glycosyl hydrolase 43 family.</text>
</comment>
<dbReference type="SUPFAM" id="SSF75005">
    <property type="entry name" value="Arabinanase/levansucrase/invertase"/>
    <property type="match status" value="1"/>
</dbReference>
<dbReference type="InterPro" id="IPR041542">
    <property type="entry name" value="GH43_C2"/>
</dbReference>
<proteinExistence type="inferred from homology"/>
<feature type="chain" id="PRO_5046277252" evidence="5">
    <location>
        <begin position="28"/>
        <end position="536"/>
    </location>
</feature>
<evidence type="ECO:0000256" key="1">
    <source>
        <dbReference type="ARBA" id="ARBA00009865"/>
    </source>
</evidence>
<dbReference type="Proteomes" id="UP001427805">
    <property type="component" value="Unassembled WGS sequence"/>
</dbReference>
<evidence type="ECO:0000256" key="4">
    <source>
        <dbReference type="RuleBase" id="RU361187"/>
    </source>
</evidence>
<dbReference type="RefSeq" id="WP_346244546.1">
    <property type="nucleotide sequence ID" value="NZ_JBDIZK010000001.1"/>
</dbReference>
<dbReference type="Gene3D" id="2.115.10.20">
    <property type="entry name" value="Glycosyl hydrolase domain, family 43"/>
    <property type="match status" value="1"/>
</dbReference>
<reference evidence="7 8" key="1">
    <citation type="submission" date="2024-05" db="EMBL/GenBank/DDBJ databases">
        <title>Sphingomonas sp. HF-S3 16S ribosomal RNA gene Genome sequencing and assembly.</title>
        <authorList>
            <person name="Lee H."/>
        </authorList>
    </citation>
    <scope>NUCLEOTIDE SEQUENCE [LARGE SCALE GENOMIC DNA]</scope>
    <source>
        <strain evidence="7 8">HF-S3</strain>
    </source>
</reference>
<dbReference type="Gene3D" id="2.60.120.200">
    <property type="match status" value="1"/>
</dbReference>
<dbReference type="GO" id="GO:0016787">
    <property type="term" value="F:hydrolase activity"/>
    <property type="evidence" value="ECO:0007669"/>
    <property type="project" value="UniProtKB-KW"/>
</dbReference>